<comment type="caution">
    <text evidence="2">The sequence shown here is derived from an EMBL/GenBank/DDBJ whole genome shotgun (WGS) entry which is preliminary data.</text>
</comment>
<keyword evidence="3" id="KW-1185">Reference proteome</keyword>
<dbReference type="RefSeq" id="WP_200352995.1">
    <property type="nucleotide sequence ID" value="NZ_BAABHZ010000002.1"/>
</dbReference>
<proteinExistence type="predicted"/>
<evidence type="ECO:0000313" key="3">
    <source>
        <dbReference type="Proteomes" id="UP000600139"/>
    </source>
</evidence>
<gene>
    <name evidence="2" type="ORF">JIN84_20625</name>
</gene>
<evidence type="ECO:0000313" key="2">
    <source>
        <dbReference type="EMBL" id="MBK1818040.1"/>
    </source>
</evidence>
<name>A0A934R9N1_9BACT</name>
<sequence length="373" mass="41123">MSLTRKTLPVVVFALSLTVTIISRKSTSPAPVRTPTAESVTEKSPVHPTKAVRAEKTSAAVRASLRAGKIDEAHVLLRQLASADPVAFFKLIGKLPGLPGVEDLIRDAAAQLPWDDAKIIALLNNISNNDLRDIAWAAYIKPKAGVLPDGEVFKVGIQADANFALIPLYADAANKRPDAFLDFLNTLNKTTLRVEFFSELMKVHPERASELFHRIPDEAGGSVYDKAYILQARLYAQPTTENLQAVLRDRGSNGIYDGNLSSSLVGSAYPGANASERVKMLAWVGSLPPLARNRLLDGMVFTSADHYTDPISPAELSEVLNTYTSTYRQEIALKSWLNRNKDWDQKNPGWINQLPNGRLRNQALELREKSEKR</sequence>
<dbReference type="Proteomes" id="UP000600139">
    <property type="component" value="Unassembled WGS sequence"/>
</dbReference>
<protein>
    <submittedName>
        <fullName evidence="2">Uncharacterized protein</fullName>
    </submittedName>
</protein>
<accession>A0A934R9N1</accession>
<evidence type="ECO:0000256" key="1">
    <source>
        <dbReference type="SAM" id="MobiDB-lite"/>
    </source>
</evidence>
<organism evidence="2 3">
    <name type="scientific">Luteolibacter yonseiensis</name>
    <dbReference type="NCBI Taxonomy" id="1144680"/>
    <lineage>
        <taxon>Bacteria</taxon>
        <taxon>Pseudomonadati</taxon>
        <taxon>Verrucomicrobiota</taxon>
        <taxon>Verrucomicrobiia</taxon>
        <taxon>Verrucomicrobiales</taxon>
        <taxon>Verrucomicrobiaceae</taxon>
        <taxon>Luteolibacter</taxon>
    </lineage>
</organism>
<dbReference type="AlphaFoldDB" id="A0A934R9N1"/>
<reference evidence="2" key="1">
    <citation type="submission" date="2021-01" db="EMBL/GenBank/DDBJ databases">
        <title>Modified the classification status of verrucomicrobia.</title>
        <authorList>
            <person name="Feng X."/>
        </authorList>
    </citation>
    <scope>NUCLEOTIDE SEQUENCE</scope>
    <source>
        <strain evidence="2">JCM 18052</strain>
    </source>
</reference>
<feature type="region of interest" description="Disordered" evidence="1">
    <location>
        <begin position="27"/>
        <end position="47"/>
    </location>
</feature>
<dbReference type="EMBL" id="JAENIK010000013">
    <property type="protein sequence ID" value="MBK1818040.1"/>
    <property type="molecule type" value="Genomic_DNA"/>
</dbReference>